<dbReference type="AlphaFoldDB" id="A0A4R0N5S3"/>
<dbReference type="Proteomes" id="UP000292884">
    <property type="component" value="Unassembled WGS sequence"/>
</dbReference>
<evidence type="ECO:0000313" key="1">
    <source>
        <dbReference type="EMBL" id="TCC93604.1"/>
    </source>
</evidence>
<dbReference type="PROSITE" id="PS51257">
    <property type="entry name" value="PROKAR_LIPOPROTEIN"/>
    <property type="match status" value="1"/>
</dbReference>
<dbReference type="OrthoDB" id="795570at2"/>
<dbReference type="EMBL" id="SJSK01000001">
    <property type="protein sequence ID" value="TCC93604.1"/>
    <property type="molecule type" value="Genomic_DNA"/>
</dbReference>
<reference evidence="1 2" key="1">
    <citation type="submission" date="2019-02" db="EMBL/GenBank/DDBJ databases">
        <title>Pedobacter sp. RP-1-13 sp. nov., isolated from Arctic soil.</title>
        <authorList>
            <person name="Dahal R.H."/>
        </authorList>
    </citation>
    <scope>NUCLEOTIDE SEQUENCE [LARGE SCALE GENOMIC DNA]</scope>
    <source>
        <strain evidence="1 2">RP-1-13</strain>
    </source>
</reference>
<sequence>MKKLKLLAFIIAIISCSCSQKVVLDKGNYNYQVAGISTDGNGRLIVKSFATGRTYEEIKVNVLKKVIREIVFVGITNGNNAMFQKPIITDVRVETDKQDYFLKFYTSLLSTQDFVSISREFATKQEIKMLEKTQNLALGFEISVDRSRIKEKLMNEGIIKN</sequence>
<gene>
    <name evidence="1" type="ORF">EZ428_02200</name>
</gene>
<evidence type="ECO:0008006" key="3">
    <source>
        <dbReference type="Google" id="ProtNLM"/>
    </source>
</evidence>
<protein>
    <recommendedName>
        <fullName evidence="3">Lipoprotein</fullName>
    </recommendedName>
</protein>
<name>A0A4R0N5S3_9SPHI</name>
<organism evidence="1 2">
    <name type="scientific">Pedobacter frigiditerrae</name>
    <dbReference type="NCBI Taxonomy" id="2530452"/>
    <lineage>
        <taxon>Bacteria</taxon>
        <taxon>Pseudomonadati</taxon>
        <taxon>Bacteroidota</taxon>
        <taxon>Sphingobacteriia</taxon>
        <taxon>Sphingobacteriales</taxon>
        <taxon>Sphingobacteriaceae</taxon>
        <taxon>Pedobacter</taxon>
    </lineage>
</organism>
<proteinExistence type="predicted"/>
<keyword evidence="2" id="KW-1185">Reference proteome</keyword>
<accession>A0A4R0N5S3</accession>
<evidence type="ECO:0000313" key="2">
    <source>
        <dbReference type="Proteomes" id="UP000292884"/>
    </source>
</evidence>
<comment type="caution">
    <text evidence="1">The sequence shown here is derived from an EMBL/GenBank/DDBJ whole genome shotgun (WGS) entry which is preliminary data.</text>
</comment>
<dbReference type="RefSeq" id="WP_131551470.1">
    <property type="nucleotide sequence ID" value="NZ_SJSK01000001.1"/>
</dbReference>